<evidence type="ECO:0000313" key="1">
    <source>
        <dbReference type="EMBL" id="GCB95247.1"/>
    </source>
</evidence>
<sequence>MHYWQDWTHLFDPSGTAHLGTGIVAQVATITLATGTAVLVLLRRDPAA</sequence>
<accession>A0A059WI54</accession>
<dbReference type="Proteomes" id="UP000288351">
    <property type="component" value="Unassembled WGS sequence"/>
</dbReference>
<dbReference type="eggNOG" id="ENOG5030PGX">
    <property type="taxonomic scope" value="Bacteria"/>
</dbReference>
<name>A0A059WI54_STRNR</name>
<evidence type="ECO:0000313" key="2">
    <source>
        <dbReference type="Proteomes" id="UP000288351"/>
    </source>
</evidence>
<gene>
    <name evidence="1" type="ORF">SALB_08050</name>
</gene>
<comment type="caution">
    <text evidence="1">The sequence shown here is derived from an EMBL/GenBank/DDBJ whole genome shotgun (WGS) entry which is preliminary data.</text>
</comment>
<dbReference type="RefSeq" id="WP_020929971.1">
    <property type="nucleotide sequence ID" value="NZ_BHXC01000007.1"/>
</dbReference>
<dbReference type="STRING" id="68570.DC74_7089"/>
<dbReference type="EMBL" id="BHXC01000007">
    <property type="protein sequence ID" value="GCB95247.1"/>
    <property type="molecule type" value="Genomic_DNA"/>
</dbReference>
<protein>
    <submittedName>
        <fullName evidence="1">Uncharacterized protein</fullName>
    </submittedName>
</protein>
<reference evidence="1 2" key="1">
    <citation type="journal article" date="2019" name="Microbiol. Resour. Announc.">
        <title>Draft Genome Sequence of the Most Traditional epsilon-Poly-l-Lysine Producer, Streptomyces albulus NBRC14147.</title>
        <authorList>
            <person name="Yamanaka K."/>
            <person name="Hamano Y."/>
        </authorList>
    </citation>
    <scope>NUCLEOTIDE SEQUENCE [LARGE SCALE GENOMIC DNA]</scope>
    <source>
        <strain evidence="1 2">NBRC 14147</strain>
    </source>
</reference>
<organism evidence="1 2">
    <name type="scientific">Streptomyces noursei</name>
    <name type="common">Streptomyces albulus</name>
    <dbReference type="NCBI Taxonomy" id="1971"/>
    <lineage>
        <taxon>Bacteria</taxon>
        <taxon>Bacillati</taxon>
        <taxon>Actinomycetota</taxon>
        <taxon>Actinomycetes</taxon>
        <taxon>Kitasatosporales</taxon>
        <taxon>Streptomycetaceae</taxon>
        <taxon>Streptomyces</taxon>
    </lineage>
</organism>
<proteinExistence type="predicted"/>
<dbReference type="AlphaFoldDB" id="A0A059WI54"/>